<dbReference type="InterPro" id="IPR036390">
    <property type="entry name" value="WH_DNA-bd_sf"/>
</dbReference>
<dbReference type="EMBL" id="CP067334">
    <property type="protein sequence ID" value="QXE28009.1"/>
    <property type="molecule type" value="Genomic_DNA"/>
</dbReference>
<keyword evidence="9" id="KW-0055">Arginine biosynthesis</keyword>
<evidence type="ECO:0000256" key="1">
    <source>
        <dbReference type="ARBA" id="ARBA00004496"/>
    </source>
</evidence>
<keyword evidence="8 9" id="KW-0804">Transcription</keyword>
<gene>
    <name evidence="9 12" type="primary">argR</name>
    <name evidence="12" type="ORF">JJJ19_00360</name>
</gene>
<comment type="pathway">
    <text evidence="2 9">Amino-acid biosynthesis; L-arginine biosynthesis [regulation].</text>
</comment>
<evidence type="ECO:0000313" key="13">
    <source>
        <dbReference type="Proteomes" id="UP000683565"/>
    </source>
</evidence>
<evidence type="ECO:0000256" key="4">
    <source>
        <dbReference type="ARBA" id="ARBA00021148"/>
    </source>
</evidence>
<dbReference type="InterPro" id="IPR001669">
    <property type="entry name" value="Arg_repress"/>
</dbReference>
<evidence type="ECO:0000256" key="9">
    <source>
        <dbReference type="HAMAP-Rule" id="MF_00173"/>
    </source>
</evidence>
<dbReference type="Proteomes" id="UP000683565">
    <property type="component" value="Chromosome"/>
</dbReference>
<organism evidence="12 13">
    <name type="scientific">Chlamydia buteonis</name>
    <dbReference type="NCBI Taxonomy" id="2494525"/>
    <lineage>
        <taxon>Bacteria</taxon>
        <taxon>Pseudomonadati</taxon>
        <taxon>Chlamydiota</taxon>
        <taxon>Chlamydiia</taxon>
        <taxon>Chlamydiales</taxon>
        <taxon>Chlamydiaceae</taxon>
        <taxon>Chlamydia/Chlamydophila group</taxon>
        <taxon>Chlamydia</taxon>
    </lineage>
</organism>
<keyword evidence="9" id="KW-0028">Amino-acid biosynthesis</keyword>
<comment type="similarity">
    <text evidence="3 9">Belongs to the ArgR family.</text>
</comment>
<keyword evidence="13" id="KW-1185">Reference proteome</keyword>
<evidence type="ECO:0000259" key="11">
    <source>
        <dbReference type="Pfam" id="PF02863"/>
    </source>
</evidence>
<accession>A0ABX8L9K5</accession>
<name>A0ABX8L9K5_9CHLA</name>
<evidence type="ECO:0000256" key="6">
    <source>
        <dbReference type="ARBA" id="ARBA00023015"/>
    </source>
</evidence>
<feature type="domain" description="Arginine repressor C-terminal" evidence="11">
    <location>
        <begin position="73"/>
        <end position="139"/>
    </location>
</feature>
<dbReference type="InterPro" id="IPR036388">
    <property type="entry name" value="WH-like_DNA-bd_sf"/>
</dbReference>
<evidence type="ECO:0000313" key="12">
    <source>
        <dbReference type="EMBL" id="QXE28009.1"/>
    </source>
</evidence>
<dbReference type="PANTHER" id="PTHR34471:SF1">
    <property type="entry name" value="ARGININE REPRESSOR"/>
    <property type="match status" value="1"/>
</dbReference>
<evidence type="ECO:0000256" key="2">
    <source>
        <dbReference type="ARBA" id="ARBA00005040"/>
    </source>
</evidence>
<dbReference type="InterPro" id="IPR036251">
    <property type="entry name" value="Arg_repress_C_sf"/>
</dbReference>
<sequence>MKKNVAVDEALKEILNREGASTQEEICQKLSSLGIAMTQSSVSRWLRKVHAIKIPGEKGARYSLPPSMGESNIKHLVFSVHHNSSLIVIRTVPGSASWIASLIDNRFTESILGTLAGDDTIFITPISESTISLIAKDIENFLLVFSD</sequence>
<evidence type="ECO:0000256" key="3">
    <source>
        <dbReference type="ARBA" id="ARBA00008316"/>
    </source>
</evidence>
<evidence type="ECO:0000256" key="5">
    <source>
        <dbReference type="ARBA" id="ARBA00022490"/>
    </source>
</evidence>
<comment type="function">
    <text evidence="9">Regulates arginine biosynthesis genes.</text>
</comment>
<dbReference type="InterPro" id="IPR020900">
    <property type="entry name" value="Arg_repress_DNA-bd"/>
</dbReference>
<dbReference type="InterPro" id="IPR020899">
    <property type="entry name" value="Arg_repress_C"/>
</dbReference>
<dbReference type="HAMAP" id="MF_00173">
    <property type="entry name" value="Arg_repressor"/>
    <property type="match status" value="1"/>
</dbReference>
<keyword evidence="9" id="KW-0678">Repressor</keyword>
<dbReference type="Pfam" id="PF01316">
    <property type="entry name" value="Arg_repressor"/>
    <property type="match status" value="1"/>
</dbReference>
<dbReference type="Gene3D" id="3.30.1360.40">
    <property type="match status" value="1"/>
</dbReference>
<keyword evidence="6 9" id="KW-0805">Transcription regulation</keyword>
<evidence type="ECO:0000256" key="8">
    <source>
        <dbReference type="ARBA" id="ARBA00023163"/>
    </source>
</evidence>
<feature type="domain" description="Arginine repressor DNA-binding" evidence="10">
    <location>
        <begin position="9"/>
        <end position="66"/>
    </location>
</feature>
<evidence type="ECO:0000259" key="10">
    <source>
        <dbReference type="Pfam" id="PF01316"/>
    </source>
</evidence>
<reference evidence="12" key="1">
    <citation type="submission" date="2021-01" db="EMBL/GenBank/DDBJ databases">
        <title>Chlamydial infections in birds of prey presented to California wildlife rehabilitation facilities.</title>
        <authorList>
            <person name="Seibert B.A."/>
            <person name="Keel M.K."/>
            <person name="Kelly T.R."/>
            <person name="Nilsen R.A."/>
            <person name="Pesti D.R."/>
            <person name="Ciembor P.X."/>
            <person name="Gregory C.R."/>
            <person name="Ritchie B.W."/>
            <person name="Hawkins M.G."/>
        </authorList>
    </citation>
    <scope>NUCLEOTIDE SEQUENCE [LARGE SCALE GENOMIC DNA]</scope>
    <source>
        <strain evidence="12">SWA</strain>
    </source>
</reference>
<dbReference type="SUPFAM" id="SSF55252">
    <property type="entry name" value="C-terminal domain of arginine repressor"/>
    <property type="match status" value="1"/>
</dbReference>
<proteinExistence type="inferred from homology"/>
<dbReference type="PRINTS" id="PR01467">
    <property type="entry name" value="ARGREPRESSOR"/>
</dbReference>
<dbReference type="RefSeq" id="WP_131744387.1">
    <property type="nucleotide sequence ID" value="NZ_CAAAFM010000002.1"/>
</dbReference>
<keyword evidence="7 9" id="KW-0238">DNA-binding</keyword>
<dbReference type="PANTHER" id="PTHR34471">
    <property type="entry name" value="ARGININE REPRESSOR"/>
    <property type="match status" value="1"/>
</dbReference>
<protein>
    <recommendedName>
        <fullName evidence="4 9">Arginine repressor</fullName>
    </recommendedName>
</protein>
<evidence type="ECO:0000256" key="7">
    <source>
        <dbReference type="ARBA" id="ARBA00023125"/>
    </source>
</evidence>
<comment type="subcellular location">
    <subcellularLocation>
        <location evidence="1 9">Cytoplasm</location>
    </subcellularLocation>
</comment>
<dbReference type="SUPFAM" id="SSF46785">
    <property type="entry name" value="Winged helix' DNA-binding domain"/>
    <property type="match status" value="1"/>
</dbReference>
<dbReference type="NCBIfam" id="TIGR01529">
    <property type="entry name" value="argR_whole"/>
    <property type="match status" value="1"/>
</dbReference>
<dbReference type="Gene3D" id="1.10.10.10">
    <property type="entry name" value="Winged helix-like DNA-binding domain superfamily/Winged helix DNA-binding domain"/>
    <property type="match status" value="1"/>
</dbReference>
<dbReference type="Pfam" id="PF02863">
    <property type="entry name" value="Arg_repressor_C"/>
    <property type="match status" value="1"/>
</dbReference>
<keyword evidence="5 9" id="KW-0963">Cytoplasm</keyword>